<dbReference type="Gene3D" id="3.90.550.10">
    <property type="entry name" value="Spore Coat Polysaccharide Biosynthesis Protein SpsA, Chain A"/>
    <property type="match status" value="1"/>
</dbReference>
<comment type="caution">
    <text evidence="3">The sequence shown here is derived from an EMBL/GenBank/DDBJ whole genome shotgun (WGS) entry which is preliminary data.</text>
</comment>
<feature type="transmembrane region" description="Helical" evidence="1">
    <location>
        <begin position="418"/>
        <end position="436"/>
    </location>
</feature>
<dbReference type="PANTHER" id="PTHR36851">
    <property type="entry name" value="UNNAMED PRODUCT"/>
    <property type="match status" value="1"/>
</dbReference>
<feature type="transmembrane region" description="Helical" evidence="1">
    <location>
        <begin position="40"/>
        <end position="65"/>
    </location>
</feature>
<protein>
    <recommendedName>
        <fullName evidence="2">Glycosyltransferase 2-like domain-containing protein</fullName>
    </recommendedName>
</protein>
<dbReference type="InterPro" id="IPR001173">
    <property type="entry name" value="Glyco_trans_2-like"/>
</dbReference>
<dbReference type="AlphaFoldDB" id="A0A2M8EP91"/>
<evidence type="ECO:0000259" key="2">
    <source>
        <dbReference type="Pfam" id="PF13632"/>
    </source>
</evidence>
<proteinExistence type="predicted"/>
<dbReference type="Pfam" id="PF13632">
    <property type="entry name" value="Glyco_trans_2_3"/>
    <property type="match status" value="1"/>
</dbReference>
<feature type="transmembrane region" description="Helical" evidence="1">
    <location>
        <begin position="379"/>
        <end position="398"/>
    </location>
</feature>
<gene>
    <name evidence="3" type="ORF">CO057_02215</name>
</gene>
<keyword evidence="1" id="KW-0812">Transmembrane</keyword>
<dbReference type="Proteomes" id="UP000230251">
    <property type="component" value="Unassembled WGS sequence"/>
</dbReference>
<evidence type="ECO:0000313" key="3">
    <source>
        <dbReference type="EMBL" id="PJC24560.1"/>
    </source>
</evidence>
<dbReference type="SUPFAM" id="SSF53448">
    <property type="entry name" value="Nucleotide-diphospho-sugar transferases"/>
    <property type="match status" value="1"/>
</dbReference>
<dbReference type="InterPro" id="IPR029044">
    <property type="entry name" value="Nucleotide-diphossugar_trans"/>
</dbReference>
<accession>A0A2M8EP91</accession>
<dbReference type="PANTHER" id="PTHR36851:SF1">
    <property type="entry name" value="GLYCO_TRANS_2-LIKE DOMAIN-CONTAINING PROTEIN"/>
    <property type="match status" value="1"/>
</dbReference>
<evidence type="ECO:0000256" key="1">
    <source>
        <dbReference type="SAM" id="Phobius"/>
    </source>
</evidence>
<reference evidence="4" key="1">
    <citation type="submission" date="2017-09" db="EMBL/GenBank/DDBJ databases">
        <title>Depth-based differentiation of microbial function through sediment-hosted aquifers and enrichment of novel symbionts in the deep terrestrial subsurface.</title>
        <authorList>
            <person name="Probst A.J."/>
            <person name="Ladd B."/>
            <person name="Jarett J.K."/>
            <person name="Geller-Mcgrath D.E."/>
            <person name="Sieber C.M.K."/>
            <person name="Emerson J.B."/>
            <person name="Anantharaman K."/>
            <person name="Thomas B.C."/>
            <person name="Malmstrom R."/>
            <person name="Stieglmeier M."/>
            <person name="Klingl A."/>
            <person name="Woyke T."/>
            <person name="Ryan C.M."/>
            <person name="Banfield J.F."/>
        </authorList>
    </citation>
    <scope>NUCLEOTIDE SEQUENCE [LARGE SCALE GENOMIC DNA]</scope>
</reference>
<evidence type="ECO:0000313" key="4">
    <source>
        <dbReference type="Proteomes" id="UP000230251"/>
    </source>
</evidence>
<keyword evidence="1" id="KW-1133">Transmembrane helix</keyword>
<feature type="transmembrane region" description="Helical" evidence="1">
    <location>
        <begin position="448"/>
        <end position="471"/>
    </location>
</feature>
<sequence>MAQAGQYGKHRFWEMVPGLLIWGTFLWAIVTSFFAPAVAVIFIIIFDLYWTMRVLYFLIFVVYAYRQYKNAMKIDWLAEVKKHKDWERLYHVVLLPTWQEGVGILRDALNAIDRNPYPNDKFIVVLGGEERDIINFEKYAAELEPEFRNRFKHFMVTVHPHGLEGEIVGKGANLNWMEKRVKEYIDEQKIPYDDILVTAFDIDTVPHPQYYGRLSYLFLTEENPTHASYQPVVLYSNNIWESSAPVRISMFGTTFWLMSELVRPDRMWTFSSHSMTWKMLVDVGFHEPDLISEDSRIFLQGLIRYNGDYRSVPMFLPVYMDAVEGDNYWDSLKALYKQQRRWAWGVEHFPYMMDKFLHLPKMPIRTKLRYIFNDIEGKFTWGTAPILIFALGYLPFFVIGEAQTALLANAPFVLERMMQIATAGVFVSALISLWLLPRRPKGKKWYSWITMILQWTLLPVTFILFGAFPAIDAQTRMMLGKYLGFNVTKKKDR</sequence>
<feature type="transmembrane region" description="Helical" evidence="1">
    <location>
        <begin position="12"/>
        <end position="34"/>
    </location>
</feature>
<keyword evidence="1" id="KW-0472">Membrane</keyword>
<organism evidence="3 4">
    <name type="scientific">Candidatus Uhrbacteria bacterium CG_4_9_14_0_2_um_filter_41_50</name>
    <dbReference type="NCBI Taxonomy" id="1975031"/>
    <lineage>
        <taxon>Bacteria</taxon>
        <taxon>Candidatus Uhriibacteriota</taxon>
    </lineage>
</organism>
<dbReference type="EMBL" id="PFSI01000034">
    <property type="protein sequence ID" value="PJC24560.1"/>
    <property type="molecule type" value="Genomic_DNA"/>
</dbReference>
<name>A0A2M8EP91_9BACT</name>
<feature type="domain" description="Glycosyltransferase 2-like" evidence="2">
    <location>
        <begin position="197"/>
        <end position="410"/>
    </location>
</feature>